<name>C4J732_MAIZE</name>
<proteinExistence type="evidence at transcript level"/>
<evidence type="ECO:0000313" key="1">
    <source>
        <dbReference type="EMBL" id="ACR36982.1"/>
    </source>
</evidence>
<protein>
    <submittedName>
        <fullName evidence="1">Uncharacterized protein</fullName>
    </submittedName>
</protein>
<dbReference type="EMBL" id="BT086629">
    <property type="protein sequence ID" value="ACR36982.1"/>
    <property type="molecule type" value="mRNA"/>
</dbReference>
<sequence>MEFNVKGADTRKFIDEKLKKNKPAAA</sequence>
<reference evidence="1" key="1">
    <citation type="journal article" date="2009" name="PLoS Genet.">
        <title>Sequencing, mapping, and analysis of 27,455 maize full-length cDNAs.</title>
        <authorList>
            <person name="Soderlund C."/>
            <person name="Descour A."/>
            <person name="Kudrna D."/>
            <person name="Bomhoff M."/>
            <person name="Boyd L."/>
            <person name="Currie J."/>
            <person name="Angelova A."/>
            <person name="Collura K."/>
            <person name="Wissotski M."/>
            <person name="Ashley E."/>
            <person name="Morrow D."/>
            <person name="Fernandes J."/>
            <person name="Walbot V."/>
            <person name="Yu Y."/>
        </authorList>
    </citation>
    <scope>NUCLEOTIDE SEQUENCE</scope>
    <source>
        <strain evidence="1">B73</strain>
    </source>
</reference>
<dbReference type="AlphaFoldDB" id="C4J732"/>
<organism evidence="1">
    <name type="scientific">Zea mays</name>
    <name type="common">Maize</name>
    <dbReference type="NCBI Taxonomy" id="4577"/>
    <lineage>
        <taxon>Eukaryota</taxon>
        <taxon>Viridiplantae</taxon>
        <taxon>Streptophyta</taxon>
        <taxon>Embryophyta</taxon>
        <taxon>Tracheophyta</taxon>
        <taxon>Spermatophyta</taxon>
        <taxon>Magnoliopsida</taxon>
        <taxon>Liliopsida</taxon>
        <taxon>Poales</taxon>
        <taxon>Poaceae</taxon>
        <taxon>PACMAD clade</taxon>
        <taxon>Panicoideae</taxon>
        <taxon>Andropogonodae</taxon>
        <taxon>Andropogoneae</taxon>
        <taxon>Tripsacinae</taxon>
        <taxon>Zea</taxon>
    </lineage>
</organism>
<accession>C4J732</accession>